<evidence type="ECO:0000313" key="4">
    <source>
        <dbReference type="EMBL" id="KAF6127381.1"/>
    </source>
</evidence>
<dbReference type="Pfam" id="PF14650">
    <property type="entry name" value="FAM75"/>
    <property type="match status" value="1"/>
</dbReference>
<dbReference type="Proteomes" id="UP000664940">
    <property type="component" value="Unassembled WGS sequence"/>
</dbReference>
<organism evidence="4 5">
    <name type="scientific">Phyllostomus discolor</name>
    <name type="common">pale spear-nosed bat</name>
    <dbReference type="NCBI Taxonomy" id="89673"/>
    <lineage>
        <taxon>Eukaryota</taxon>
        <taxon>Metazoa</taxon>
        <taxon>Chordata</taxon>
        <taxon>Craniata</taxon>
        <taxon>Vertebrata</taxon>
        <taxon>Euteleostomi</taxon>
        <taxon>Mammalia</taxon>
        <taxon>Eutheria</taxon>
        <taxon>Laurasiatheria</taxon>
        <taxon>Chiroptera</taxon>
        <taxon>Yangochiroptera</taxon>
        <taxon>Phyllostomidae</taxon>
        <taxon>Phyllostominae</taxon>
        <taxon>Phyllostomus</taxon>
    </lineage>
</organism>
<dbReference type="AlphaFoldDB" id="A0A834BGE7"/>
<evidence type="ECO:0000259" key="3">
    <source>
        <dbReference type="Pfam" id="PF14650"/>
    </source>
</evidence>
<dbReference type="PANTHER" id="PTHR21859:SF51">
    <property type="entry name" value="RIKEN CDNA 1700014D04 GENE"/>
    <property type="match status" value="1"/>
</dbReference>
<accession>A0A834BGE7</accession>
<evidence type="ECO:0000313" key="5">
    <source>
        <dbReference type="Proteomes" id="UP000664940"/>
    </source>
</evidence>
<dbReference type="InterPro" id="IPR039509">
    <property type="entry name" value="SPATA31"/>
</dbReference>
<dbReference type="EMBL" id="JABVXQ010000002">
    <property type="protein sequence ID" value="KAF6127381.1"/>
    <property type="molecule type" value="Genomic_DNA"/>
</dbReference>
<name>A0A834BGE7_9CHIR</name>
<reference evidence="4 5" key="1">
    <citation type="journal article" date="2020" name="Nature">
        <title>Six reference-quality genomes reveal evolution of bat adaptations.</title>
        <authorList>
            <person name="Jebb D."/>
            <person name="Huang Z."/>
            <person name="Pippel M."/>
            <person name="Hughes G.M."/>
            <person name="Lavrichenko K."/>
            <person name="Devanna P."/>
            <person name="Winkler S."/>
            <person name="Jermiin L.S."/>
            <person name="Skirmuntt E.C."/>
            <person name="Katzourakis A."/>
            <person name="Burkitt-Gray L."/>
            <person name="Ray D.A."/>
            <person name="Sullivan K.A.M."/>
            <person name="Roscito J.G."/>
            <person name="Kirilenko B.M."/>
            <person name="Davalos L.M."/>
            <person name="Corthals A.P."/>
            <person name="Power M.L."/>
            <person name="Jones G."/>
            <person name="Ransome R.D."/>
            <person name="Dechmann D.K.N."/>
            <person name="Locatelli A.G."/>
            <person name="Puechmaille S.J."/>
            <person name="Fedrigo O."/>
            <person name="Jarvis E.D."/>
            <person name="Hiller M."/>
            <person name="Vernes S.C."/>
            <person name="Myers E.W."/>
            <person name="Teeling E.C."/>
        </authorList>
    </citation>
    <scope>NUCLEOTIDE SEQUENCE [LARGE SCALE GENOMIC DNA]</scope>
    <source>
        <strain evidence="4">Bat1K_MPI-CBG_1</strain>
    </source>
</reference>
<feature type="region of interest" description="Disordered" evidence="2">
    <location>
        <begin position="160"/>
        <end position="182"/>
    </location>
</feature>
<dbReference type="PANTHER" id="PTHR21859">
    <property type="entry name" value="ACROSOME-SPECIFIC PROTEIN"/>
    <property type="match status" value="1"/>
</dbReference>
<gene>
    <name evidence="4" type="ORF">HJG60_017988</name>
</gene>
<sequence length="1094" mass="122692">MKPTDSFGCQHVPPVLSVSIPPDCPSTVTQSKSIVTSLKPVAEDSSPGSPGPLSSHVPIFRDSDLSNLLISNISCWQTFAKNMFLPTLSHSHFQQEHVFLHLPETCLWGDSVSKHTEASSHSFLGLNIQALLEGKVKKRKILEKKKSEAGPFSTQMWSEYQRMSSGNSSQPPDTQDATVPQTGWNIEDKPEQLCNSQQLLYVKTLEKNLQQKYSQLFWGPPSLHSESLVAALLVSRSSSPLETRFVLFNGICNASTVKMQQQESPLLPHFHLLPLLNVDSQHLPQNKPQPQSFTQVQHQPHFQTQLPIQSPSPFQIRDCVEPIHRPQNESGSNILSENQHLECHTLQKQQESLQDSAPVLQKSQEATCPQAPNLPLVSQSSHAYAPASILPGHFCITNEPQEKLQLYAPRRLIPPWCPHAGRNVEPLALMAPQYKLTETSQQKGSHAHLQFSDLQGQCSKSLGKGELSFPGSFCEGDPHKCQLREEVKRNLGYILEKSPEDSPQMVSECYLVKGLRAASGIKNNCVCHSTSHLGNELINVLRKDIDQNQTKIILRLHLSKKSWQITEGRIPICVCRSWLAEDNTLLSSGSYQTNLENMHSKTTMIGRVYCQITTLELPFLDSSTQQALETHIIRFRVSQRWGLPLKVVKSIKLYKLREAKTWPLPQFPFSGTHISAVVAKAEVSKPLEGTSKTFQGDNLRTINSVSILDCPLDSSYVHSERQRVQNISHTDMEHKLTENVQTILHGRQTFQLLTHSTIDKGSQSKTLLYNRCSPEMPRKQAGAGHEPRYENVDSNDRAEMIQSQKTVEKNLEHSCNSSMFREIFNAQELHALKSPSCDILTAQEFGGPQMINANMSKEESTLTTECPLSKISDPQDSKILNPKKQVLGEFTSDRLLCTSSLNPSQGISSGDMGASQGPHVHFEDSGISPELRQESQVSKHVLWGCQDNHFPLTEKELRTMGSKAKEWGSEDSSVRTPKAGKKSHPIKNRELEGSFTSLSQDEQFPPDSYFRKKMRQFCQWINPKRKIKGLETPQQIAKFMSTFAQKHDSAESEDIFLSCELPEARELVTTIGKILEKKFAGSHELEALKLSQQK</sequence>
<comment type="caution">
    <text evidence="4">The sequence shown here is derived from an EMBL/GenBank/DDBJ whole genome shotgun (WGS) entry which is preliminary data.</text>
</comment>
<evidence type="ECO:0000256" key="2">
    <source>
        <dbReference type="SAM" id="MobiDB-lite"/>
    </source>
</evidence>
<evidence type="ECO:0000256" key="1">
    <source>
        <dbReference type="ARBA" id="ARBA00035009"/>
    </source>
</evidence>
<comment type="similarity">
    <text evidence="1">Belongs to the SPATA31 family.</text>
</comment>
<protein>
    <submittedName>
        <fullName evidence="4">SPATA31 subfamily D member 1</fullName>
    </submittedName>
</protein>
<feature type="domain" description="SPATA31" evidence="3">
    <location>
        <begin position="197"/>
        <end position="578"/>
    </location>
</feature>
<feature type="region of interest" description="Disordered" evidence="2">
    <location>
        <begin position="964"/>
        <end position="985"/>
    </location>
</feature>
<proteinExistence type="inferred from homology"/>